<reference evidence="2 3" key="1">
    <citation type="submission" date="2022-02" db="EMBL/GenBank/DDBJ databases">
        <title>Uncovering new skin microbiome diversity through culturing and metagenomics.</title>
        <authorList>
            <person name="Conlan S."/>
            <person name="Deming C."/>
            <person name="Nisc Comparative Sequencing Program N."/>
            <person name="Segre J.A."/>
        </authorList>
    </citation>
    <scope>NUCLEOTIDE SEQUENCE [LARGE SCALE GENOMIC DNA]</scope>
    <source>
        <strain evidence="2 3">ACRQV</strain>
    </source>
</reference>
<evidence type="ECO:0000313" key="3">
    <source>
        <dbReference type="Proteomes" id="UP001521911"/>
    </source>
</evidence>
<proteinExistence type="predicted"/>
<feature type="compositionally biased region" description="Low complexity" evidence="1">
    <location>
        <begin position="429"/>
        <end position="439"/>
    </location>
</feature>
<feature type="compositionally biased region" description="Polar residues" evidence="1">
    <location>
        <begin position="453"/>
        <end position="472"/>
    </location>
</feature>
<feature type="compositionally biased region" description="Low complexity" evidence="1">
    <location>
        <begin position="497"/>
        <end position="549"/>
    </location>
</feature>
<accession>A0ABS9PVK1</accession>
<feature type="compositionally biased region" description="Basic and acidic residues" evidence="1">
    <location>
        <begin position="474"/>
        <end position="483"/>
    </location>
</feature>
<keyword evidence="3" id="KW-1185">Reference proteome</keyword>
<evidence type="ECO:0000313" key="2">
    <source>
        <dbReference type="EMBL" id="MCG7276751.1"/>
    </source>
</evidence>
<gene>
    <name evidence="2" type="ORF">MHK08_09765</name>
</gene>
<sequence>MTVTNYVVPHAGFGDPRHLTVDNVNPDLFLELLAEAGDSHEVTVTLCGHSSSGFRVRHDDTVVGVVSAAQSADYGELDWVMLAGLSPQVTAMVSLCLDCEDDTTPVVEVLLPEPGLCVPSNNPPADRWHLLEGDTPLRITDFEISDDALSNHSAHLLVRVENKRGLFQHHIQVFADTTLIATIPYEEAEWLAHAITNVNREDLVAVTRAYYSVDNGTPTLTLFIPNDTTSGSPFLKTAGALAAATAGAAVAAARAEANGASSPTPFVGASPSPHSPVISLNSMGDAASTASFGSKFAAASTGLKLASAASVAIIIGGTANFTASLVSLNSSQEHITGSALEVYNNPHINPRAADDENTADSTGVEGPEWSEKSAVLGVDSELLWDGPSPLRDVVSQGFRNPSADESSDSATAGSDRAADTTALVDVPRGTAQATGTGAAPERNDRGAHREGRTSPTSKATEAHTSPRRTATQDAPRRRERLGAESDSAPIRDSGSGAATTAARPTRQAQPKPSVTRKPTPTAQAKPTPPKATTQPAPTTTPRAAASQPTYAPQPRPTYVPYVPQPTPSAPTEQDRSTPEEGQVVVPFVPTLPPHGSGTDEPAPEIPEDVTVIPAAPLEPAATVEPSTPVSTPQEPTPVPSAAEEPTPVPSAAEEPTPAPTTEEPTPVPSAAEEPTPEIKLTIVVELTTVVEPEDDEPSPEPHPLPQPEVDEPAKKPGKPAKPDKPQWIPPGQLKKMERESKPSPASPSR</sequence>
<organism evidence="2 3">
    <name type="scientific">Corynebacterium singulare</name>
    <dbReference type="NCBI Taxonomy" id="161899"/>
    <lineage>
        <taxon>Bacteria</taxon>
        <taxon>Bacillati</taxon>
        <taxon>Actinomycetota</taxon>
        <taxon>Actinomycetes</taxon>
        <taxon>Mycobacteriales</taxon>
        <taxon>Corynebacteriaceae</taxon>
        <taxon>Corynebacterium</taxon>
    </lineage>
</organism>
<dbReference type="PRINTS" id="PR01217">
    <property type="entry name" value="PRICHEXTENSN"/>
</dbReference>
<feature type="region of interest" description="Disordered" evidence="1">
    <location>
        <begin position="348"/>
        <end position="370"/>
    </location>
</feature>
<feature type="region of interest" description="Disordered" evidence="1">
    <location>
        <begin position="393"/>
        <end position="749"/>
    </location>
</feature>
<comment type="caution">
    <text evidence="2">The sequence shown here is derived from an EMBL/GenBank/DDBJ whole genome shotgun (WGS) entry which is preliminary data.</text>
</comment>
<dbReference type="RefSeq" id="WP_239180935.1">
    <property type="nucleotide sequence ID" value="NZ_JAKRDF010000012.1"/>
</dbReference>
<protein>
    <submittedName>
        <fullName evidence="2">Uncharacterized protein</fullName>
    </submittedName>
</protein>
<name>A0ABS9PVK1_9CORY</name>
<evidence type="ECO:0000256" key="1">
    <source>
        <dbReference type="SAM" id="MobiDB-lite"/>
    </source>
</evidence>
<feature type="compositionally biased region" description="Pro residues" evidence="1">
    <location>
        <begin position="551"/>
        <end position="568"/>
    </location>
</feature>
<dbReference type="EMBL" id="JAKRDF010000012">
    <property type="protein sequence ID" value="MCG7276751.1"/>
    <property type="molecule type" value="Genomic_DNA"/>
</dbReference>
<feature type="compositionally biased region" description="Polar residues" evidence="1">
    <location>
        <begin position="624"/>
        <end position="633"/>
    </location>
</feature>
<feature type="compositionally biased region" description="Low complexity" evidence="1">
    <location>
        <begin position="639"/>
        <end position="673"/>
    </location>
</feature>
<feature type="compositionally biased region" description="Basic and acidic residues" evidence="1">
    <location>
        <begin position="441"/>
        <end position="452"/>
    </location>
</feature>
<dbReference type="Proteomes" id="UP001521911">
    <property type="component" value="Unassembled WGS sequence"/>
</dbReference>